<dbReference type="InterPro" id="IPR032466">
    <property type="entry name" value="Metal_Hydrolase"/>
</dbReference>
<organism evidence="3 4">
    <name type="scientific">Pseudoxanthomonas helianthi</name>
    <dbReference type="NCBI Taxonomy" id="1453541"/>
    <lineage>
        <taxon>Bacteria</taxon>
        <taxon>Pseudomonadati</taxon>
        <taxon>Pseudomonadota</taxon>
        <taxon>Gammaproteobacteria</taxon>
        <taxon>Lysobacterales</taxon>
        <taxon>Lysobacteraceae</taxon>
        <taxon>Pseudoxanthomonas</taxon>
    </lineage>
</organism>
<dbReference type="GO" id="GO:0016810">
    <property type="term" value="F:hydrolase activity, acting on carbon-nitrogen (but not peptide) bonds"/>
    <property type="evidence" value="ECO:0007669"/>
    <property type="project" value="InterPro"/>
</dbReference>
<dbReference type="SUPFAM" id="SSF51556">
    <property type="entry name" value="Metallo-dependent hydrolases"/>
    <property type="match status" value="1"/>
</dbReference>
<evidence type="ECO:0000313" key="4">
    <source>
        <dbReference type="Proteomes" id="UP000673447"/>
    </source>
</evidence>
<evidence type="ECO:0000259" key="2">
    <source>
        <dbReference type="Pfam" id="PF01979"/>
    </source>
</evidence>
<sequence length="446" mass="47177">MRANTPPRRPSRRPTSGTRLTTLALLACLPAAQALAGQLLVRAGHLVDVETGRVLVAPQILIEDGRVLQVCRDACPASAETPRVDWSAFTVVPGLMDMHTHLADEGQSADPGAPLKSTPARDAFIGAKHAADTLRAGFTTVRDVGAYRSFADVALRDAIEAGFVPGPRMFVAGAYITVPGGGGEITGLPAGVTVPEEFRRGVSRGEADVRKHVDAVIDHGADWIKVIATGAVLAAGTEPGSPEYSEAEIRAAVEEAKKRGVSVAAHAHGAEGIKRAVRAGVRSIEHGSLIDDEGIALMKRHGTWLVADIYDGDYIDTVGRAEGWSEEVLRKNLETTDAQREGFRKAVKAGVHIAYGTDAGVYPHGDNARQFAYMVKYGMTPLQALRSATIDAATLLGKEKELGSISPGKFADLVAVACDPLADIECLRQVRGVIKNGVEVPLPSSR</sequence>
<reference evidence="3" key="2">
    <citation type="submission" date="2021-03" db="EMBL/GenBank/DDBJ databases">
        <authorList>
            <person name="Cao W."/>
        </authorList>
    </citation>
    <scope>NUCLEOTIDE SEQUENCE</scope>
    <source>
        <strain evidence="3">110414</strain>
    </source>
</reference>
<dbReference type="SUPFAM" id="SSF51338">
    <property type="entry name" value="Composite domain of metallo-dependent hydrolases"/>
    <property type="match status" value="1"/>
</dbReference>
<accession>A0A941AT14</accession>
<dbReference type="InterPro" id="IPR051781">
    <property type="entry name" value="Metallo-dep_Hydrolase"/>
</dbReference>
<gene>
    <name evidence="3" type="ORF">J5837_03560</name>
</gene>
<reference evidence="3" key="1">
    <citation type="journal article" date="2016" name="Int. J. Syst. Evol. Microbiol.">
        <title>Pseudoxanthomonas helianthi sp. nov., isolated from roots of Jerusalem artichoke (Helianthus tuberosus).</title>
        <authorList>
            <person name="Kittiwongwattana C."/>
            <person name="Thawai C."/>
        </authorList>
    </citation>
    <scope>NUCLEOTIDE SEQUENCE</scope>
    <source>
        <strain evidence="3">110414</strain>
    </source>
</reference>
<dbReference type="Gene3D" id="2.30.40.10">
    <property type="entry name" value="Urease, subunit C, domain 1"/>
    <property type="match status" value="1"/>
</dbReference>
<dbReference type="PANTHER" id="PTHR43135:SF3">
    <property type="entry name" value="ALPHA-D-RIBOSE 1-METHYLPHOSPHONATE 5-TRIPHOSPHATE DIPHOSPHATASE"/>
    <property type="match status" value="1"/>
</dbReference>
<feature type="signal peptide" evidence="1">
    <location>
        <begin position="1"/>
        <end position="36"/>
    </location>
</feature>
<proteinExistence type="predicted"/>
<dbReference type="InterPro" id="IPR006680">
    <property type="entry name" value="Amidohydro-rel"/>
</dbReference>
<feature type="chain" id="PRO_5036931843" evidence="1">
    <location>
        <begin position="37"/>
        <end position="446"/>
    </location>
</feature>
<dbReference type="Proteomes" id="UP000673447">
    <property type="component" value="Unassembled WGS sequence"/>
</dbReference>
<keyword evidence="4" id="KW-1185">Reference proteome</keyword>
<keyword evidence="1" id="KW-0732">Signal</keyword>
<dbReference type="EMBL" id="JAGKTC010000001">
    <property type="protein sequence ID" value="MBP3983492.1"/>
    <property type="molecule type" value="Genomic_DNA"/>
</dbReference>
<dbReference type="PANTHER" id="PTHR43135">
    <property type="entry name" value="ALPHA-D-RIBOSE 1-METHYLPHOSPHONATE 5-TRIPHOSPHATE DIPHOSPHATASE"/>
    <property type="match status" value="1"/>
</dbReference>
<dbReference type="AlphaFoldDB" id="A0A941AT14"/>
<dbReference type="RefSeq" id="WP_210535336.1">
    <property type="nucleotide sequence ID" value="NZ_JAGKTC010000001.1"/>
</dbReference>
<feature type="domain" description="Amidohydrolase-related" evidence="2">
    <location>
        <begin position="90"/>
        <end position="439"/>
    </location>
</feature>
<dbReference type="CDD" id="cd01299">
    <property type="entry name" value="Met_dep_hydrolase_A"/>
    <property type="match status" value="1"/>
</dbReference>
<evidence type="ECO:0000313" key="3">
    <source>
        <dbReference type="EMBL" id="MBP3983492.1"/>
    </source>
</evidence>
<dbReference type="Gene3D" id="3.20.20.140">
    <property type="entry name" value="Metal-dependent hydrolases"/>
    <property type="match status" value="1"/>
</dbReference>
<protein>
    <submittedName>
        <fullName evidence="3">Amidohydrolase family protein</fullName>
    </submittedName>
</protein>
<dbReference type="InterPro" id="IPR011059">
    <property type="entry name" value="Metal-dep_hydrolase_composite"/>
</dbReference>
<name>A0A941AT14_9GAMM</name>
<dbReference type="Pfam" id="PF01979">
    <property type="entry name" value="Amidohydro_1"/>
    <property type="match status" value="1"/>
</dbReference>
<dbReference type="InterPro" id="IPR057744">
    <property type="entry name" value="OTAase-like"/>
</dbReference>
<evidence type="ECO:0000256" key="1">
    <source>
        <dbReference type="SAM" id="SignalP"/>
    </source>
</evidence>
<comment type="caution">
    <text evidence="3">The sequence shown here is derived from an EMBL/GenBank/DDBJ whole genome shotgun (WGS) entry which is preliminary data.</text>
</comment>